<name>E4YNG5_OIKDI</name>
<reference evidence="1" key="1">
    <citation type="journal article" date="2010" name="Science">
        <title>Plasticity of animal genome architecture unmasked by rapid evolution of a pelagic tunicate.</title>
        <authorList>
            <person name="Denoeud F."/>
            <person name="Henriet S."/>
            <person name="Mungpakdee S."/>
            <person name="Aury J.M."/>
            <person name="Da Silva C."/>
            <person name="Brinkmann H."/>
            <person name="Mikhaleva J."/>
            <person name="Olsen L.C."/>
            <person name="Jubin C."/>
            <person name="Canestro C."/>
            <person name="Bouquet J.M."/>
            <person name="Danks G."/>
            <person name="Poulain J."/>
            <person name="Campsteijn C."/>
            <person name="Adamski M."/>
            <person name="Cross I."/>
            <person name="Yadetie F."/>
            <person name="Muffato M."/>
            <person name="Louis A."/>
            <person name="Butcher S."/>
            <person name="Tsagkogeorga G."/>
            <person name="Konrad A."/>
            <person name="Singh S."/>
            <person name="Jensen M.F."/>
            <person name="Cong E.H."/>
            <person name="Eikeseth-Otteraa H."/>
            <person name="Noel B."/>
            <person name="Anthouard V."/>
            <person name="Porcel B.M."/>
            <person name="Kachouri-Lafond R."/>
            <person name="Nishino A."/>
            <person name="Ugolini M."/>
            <person name="Chourrout P."/>
            <person name="Nishida H."/>
            <person name="Aasland R."/>
            <person name="Huzurbazar S."/>
            <person name="Westhof E."/>
            <person name="Delsuc F."/>
            <person name="Lehrach H."/>
            <person name="Reinhardt R."/>
            <person name="Weissenbach J."/>
            <person name="Roy S.W."/>
            <person name="Artiguenave F."/>
            <person name="Postlethwait J.H."/>
            <person name="Manak J.R."/>
            <person name="Thompson E.M."/>
            <person name="Jaillon O."/>
            <person name="Du Pasquier L."/>
            <person name="Boudinot P."/>
            <person name="Liberles D.A."/>
            <person name="Volff J.N."/>
            <person name="Philippe H."/>
            <person name="Lenhard B."/>
            <person name="Roest Crollius H."/>
            <person name="Wincker P."/>
            <person name="Chourrout D."/>
        </authorList>
    </citation>
    <scope>NUCLEOTIDE SEQUENCE [LARGE SCALE GENOMIC DNA]</scope>
</reference>
<organism evidence="1">
    <name type="scientific">Oikopleura dioica</name>
    <name type="common">Tunicate</name>
    <dbReference type="NCBI Taxonomy" id="34765"/>
    <lineage>
        <taxon>Eukaryota</taxon>
        <taxon>Metazoa</taxon>
        <taxon>Chordata</taxon>
        <taxon>Tunicata</taxon>
        <taxon>Appendicularia</taxon>
        <taxon>Copelata</taxon>
        <taxon>Oikopleuridae</taxon>
        <taxon>Oikopleura</taxon>
    </lineage>
</organism>
<dbReference type="AlphaFoldDB" id="E4YNG5"/>
<evidence type="ECO:0000313" key="1">
    <source>
        <dbReference type="EMBL" id="CBY37013.1"/>
    </source>
</evidence>
<proteinExistence type="predicted"/>
<dbReference type="EMBL" id="FN654883">
    <property type="protein sequence ID" value="CBY37013.1"/>
    <property type="molecule type" value="Genomic_DNA"/>
</dbReference>
<protein>
    <submittedName>
        <fullName evidence="1">Uncharacterized protein</fullName>
    </submittedName>
</protein>
<sequence>MNENTCAHVLQGLQVPMELQVIPVKSEKEDFPDQLVQQEEVGRMVILEWMVILEFLDSTGPVE</sequence>
<dbReference type="Proteomes" id="UP000011014">
    <property type="component" value="Unassembled WGS sequence"/>
</dbReference>
<gene>
    <name evidence="1" type="ORF">GSOID_T00030078001</name>
</gene>
<accession>E4YNG5</accession>